<accession>A0A915II37</accession>
<dbReference type="Proteomes" id="UP000887565">
    <property type="component" value="Unplaced"/>
</dbReference>
<name>A0A915II37_ROMCU</name>
<dbReference type="AlphaFoldDB" id="A0A915II37"/>
<dbReference type="WBParaSite" id="nRc.2.0.1.t13469-RA">
    <property type="protein sequence ID" value="nRc.2.0.1.t13469-RA"/>
    <property type="gene ID" value="nRc.2.0.1.g13469"/>
</dbReference>
<reference evidence="2" key="1">
    <citation type="submission" date="2022-11" db="UniProtKB">
        <authorList>
            <consortium name="WormBaseParasite"/>
        </authorList>
    </citation>
    <scope>IDENTIFICATION</scope>
</reference>
<organism evidence="1 2">
    <name type="scientific">Romanomermis culicivorax</name>
    <name type="common">Nematode worm</name>
    <dbReference type="NCBI Taxonomy" id="13658"/>
    <lineage>
        <taxon>Eukaryota</taxon>
        <taxon>Metazoa</taxon>
        <taxon>Ecdysozoa</taxon>
        <taxon>Nematoda</taxon>
        <taxon>Enoplea</taxon>
        <taxon>Dorylaimia</taxon>
        <taxon>Mermithida</taxon>
        <taxon>Mermithoidea</taxon>
        <taxon>Mermithidae</taxon>
        <taxon>Romanomermis</taxon>
    </lineage>
</organism>
<evidence type="ECO:0000313" key="1">
    <source>
        <dbReference type="Proteomes" id="UP000887565"/>
    </source>
</evidence>
<evidence type="ECO:0000313" key="2">
    <source>
        <dbReference type="WBParaSite" id="nRc.2.0.1.t13469-RA"/>
    </source>
</evidence>
<proteinExistence type="predicted"/>
<keyword evidence="1" id="KW-1185">Reference proteome</keyword>
<protein>
    <submittedName>
        <fullName evidence="2">Uncharacterized protein</fullName>
    </submittedName>
</protein>
<sequence>MTKRAWSYTQSTWLARQKNKLARQKKMRSSNPRPYAYRADALPAAIATWIVRKLWL</sequence>